<dbReference type="Proteomes" id="UP000464318">
    <property type="component" value="Chromosome"/>
</dbReference>
<keyword evidence="1" id="KW-0690">Ribosome biogenesis</keyword>
<dbReference type="PANTHER" id="PTHR33692:SF1">
    <property type="entry name" value="RIBOSOME MATURATION FACTOR RIMM"/>
    <property type="match status" value="1"/>
</dbReference>
<dbReference type="InterPro" id="IPR009000">
    <property type="entry name" value="Transl_B-barrel_sf"/>
</dbReference>
<dbReference type="PANTHER" id="PTHR33692">
    <property type="entry name" value="RIBOSOME MATURATION FACTOR RIMM"/>
    <property type="match status" value="1"/>
</dbReference>
<proteinExistence type="inferred from homology"/>
<comment type="subunit">
    <text evidence="1">Binds ribosomal protein uS19.</text>
</comment>
<dbReference type="GO" id="GO:0005840">
    <property type="term" value="C:ribosome"/>
    <property type="evidence" value="ECO:0007669"/>
    <property type="project" value="InterPro"/>
</dbReference>
<reference evidence="4 5" key="1">
    <citation type="submission" date="2018-04" db="EMBL/GenBank/DDBJ databases">
        <title>Characteristic and Complete Genome Sequencing of A Novel Member of Infective Endocarditis Causative Bacteria: Bergeyella cardium QL-PH.</title>
        <authorList>
            <person name="Pan H."/>
            <person name="Sun E."/>
            <person name="Zhang Y."/>
        </authorList>
    </citation>
    <scope>NUCLEOTIDE SEQUENCE [LARGE SCALE GENOMIC DNA]</scope>
    <source>
        <strain evidence="4 5">HPQL</strain>
    </source>
</reference>
<dbReference type="InterPro" id="IPR011033">
    <property type="entry name" value="PRC_barrel-like_sf"/>
</dbReference>
<dbReference type="Pfam" id="PF01782">
    <property type="entry name" value="RimM"/>
    <property type="match status" value="1"/>
</dbReference>
<name>A0A6P1QVD4_9FLAO</name>
<keyword evidence="1" id="KW-0698">rRNA processing</keyword>
<dbReference type="EMBL" id="CP029149">
    <property type="protein sequence ID" value="QHN66082.1"/>
    <property type="molecule type" value="Genomic_DNA"/>
</dbReference>
<comment type="subcellular location">
    <subcellularLocation>
        <location evidence="1">Cytoplasm</location>
    </subcellularLocation>
</comment>
<accession>A0A6P1QVD4</accession>
<comment type="function">
    <text evidence="1">An accessory protein needed during the final step in the assembly of 30S ribosomal subunit, possibly for assembly of the head region. Essential for efficient processing of 16S rRNA. May be needed both before and after RbfA during the maturation of 16S rRNA. It has affinity for free ribosomal 30S subunits but not for 70S ribosomes.</text>
</comment>
<comment type="similarity">
    <text evidence="1">Belongs to the RimM family.</text>
</comment>
<dbReference type="OrthoDB" id="9810331at2"/>
<evidence type="ECO:0000313" key="5">
    <source>
        <dbReference type="Proteomes" id="UP000464318"/>
    </source>
</evidence>
<dbReference type="InterPro" id="IPR036976">
    <property type="entry name" value="RimM_N_sf"/>
</dbReference>
<dbReference type="Pfam" id="PF24986">
    <property type="entry name" value="PRC_RimM"/>
    <property type="match status" value="1"/>
</dbReference>
<dbReference type="AlphaFoldDB" id="A0A6P1QVD4"/>
<comment type="domain">
    <text evidence="1">The PRC barrel domain binds ribosomal protein uS19.</text>
</comment>
<dbReference type="Gene3D" id="2.30.30.240">
    <property type="entry name" value="PRC-barrel domain"/>
    <property type="match status" value="1"/>
</dbReference>
<evidence type="ECO:0000259" key="3">
    <source>
        <dbReference type="Pfam" id="PF24986"/>
    </source>
</evidence>
<dbReference type="GO" id="GO:0043022">
    <property type="term" value="F:ribosome binding"/>
    <property type="evidence" value="ECO:0007669"/>
    <property type="project" value="InterPro"/>
</dbReference>
<dbReference type="InterPro" id="IPR002676">
    <property type="entry name" value="RimM_N"/>
</dbReference>
<evidence type="ECO:0000256" key="1">
    <source>
        <dbReference type="HAMAP-Rule" id="MF_00014"/>
    </source>
</evidence>
<protein>
    <recommendedName>
        <fullName evidence="1">Ribosome maturation factor RimM</fullName>
    </recommendedName>
</protein>
<organism evidence="4 5">
    <name type="scientific">Bergeyella cardium</name>
    <dbReference type="NCBI Taxonomy" id="1585976"/>
    <lineage>
        <taxon>Bacteria</taxon>
        <taxon>Pseudomonadati</taxon>
        <taxon>Bacteroidota</taxon>
        <taxon>Flavobacteriia</taxon>
        <taxon>Flavobacteriales</taxon>
        <taxon>Weeksellaceae</taxon>
        <taxon>Bergeyella</taxon>
    </lineage>
</organism>
<dbReference type="NCBIfam" id="TIGR02273">
    <property type="entry name" value="16S_RimM"/>
    <property type="match status" value="1"/>
</dbReference>
<feature type="domain" description="RimM N-terminal" evidence="2">
    <location>
        <begin position="9"/>
        <end position="87"/>
    </location>
</feature>
<dbReference type="Gene3D" id="2.40.30.60">
    <property type="entry name" value="RimM"/>
    <property type="match status" value="1"/>
</dbReference>
<dbReference type="InterPro" id="IPR056792">
    <property type="entry name" value="PRC_RimM"/>
</dbReference>
<dbReference type="GO" id="GO:0042274">
    <property type="term" value="P:ribosomal small subunit biogenesis"/>
    <property type="evidence" value="ECO:0007669"/>
    <property type="project" value="UniProtKB-UniRule"/>
</dbReference>
<dbReference type="SUPFAM" id="SSF50346">
    <property type="entry name" value="PRC-barrel domain"/>
    <property type="match status" value="1"/>
</dbReference>
<keyword evidence="1" id="KW-0143">Chaperone</keyword>
<dbReference type="HAMAP" id="MF_00014">
    <property type="entry name" value="Ribosome_mat_RimM"/>
    <property type="match status" value="1"/>
</dbReference>
<sequence>MRKEDCYFLGKITRKHGLQGNVILKLDTDQPEIYNKLESIFIEINGLLVPFFIQKISWSKQDSLNILFKNATDQLAEQVIGKEVYLPLSTLPKLEGKKFYYHEIIHFKIWDNKGNLYGEIQSVNDQTAQHYFILNLDGKEVIIPIIKDWILEVNRKEKFIKMELPEGLLEVFLAESKNDEA</sequence>
<dbReference type="GO" id="GO:0005737">
    <property type="term" value="C:cytoplasm"/>
    <property type="evidence" value="ECO:0007669"/>
    <property type="project" value="UniProtKB-SubCell"/>
</dbReference>
<dbReference type="RefSeq" id="WP_160224676.1">
    <property type="nucleotide sequence ID" value="NZ_CP029149.1"/>
</dbReference>
<feature type="domain" description="Ribosome maturation factor RimM PRC barrel" evidence="3">
    <location>
        <begin position="102"/>
        <end position="168"/>
    </location>
</feature>
<dbReference type="KEGG" id="bcad:DBX24_02020"/>
<dbReference type="GO" id="GO:0006364">
    <property type="term" value="P:rRNA processing"/>
    <property type="evidence" value="ECO:0007669"/>
    <property type="project" value="UniProtKB-UniRule"/>
</dbReference>
<gene>
    <name evidence="1 4" type="primary">rimM</name>
    <name evidence="4" type="ORF">DBX24_02020</name>
</gene>
<dbReference type="InterPro" id="IPR011961">
    <property type="entry name" value="RimM"/>
</dbReference>
<dbReference type="SUPFAM" id="SSF50447">
    <property type="entry name" value="Translation proteins"/>
    <property type="match status" value="1"/>
</dbReference>
<evidence type="ECO:0000259" key="2">
    <source>
        <dbReference type="Pfam" id="PF01782"/>
    </source>
</evidence>
<keyword evidence="5" id="KW-1185">Reference proteome</keyword>
<evidence type="ECO:0000313" key="4">
    <source>
        <dbReference type="EMBL" id="QHN66082.1"/>
    </source>
</evidence>
<keyword evidence="1" id="KW-0963">Cytoplasm</keyword>